<evidence type="ECO:0000313" key="6">
    <source>
        <dbReference type="Proteomes" id="UP000323876"/>
    </source>
</evidence>
<name>A0A5N0E994_9NOCA</name>
<dbReference type="SUPFAM" id="SSF141066">
    <property type="entry name" value="ICP-like"/>
    <property type="match status" value="1"/>
</dbReference>
<proteinExistence type="predicted"/>
<dbReference type="InterPro" id="IPR036331">
    <property type="entry name" value="Chagasin-like_sf"/>
</dbReference>
<dbReference type="InterPro" id="IPR052781">
    <property type="entry name" value="Cys_protease_inhibitor_I42"/>
</dbReference>
<dbReference type="Pfam" id="PF09394">
    <property type="entry name" value="Inhibitor_I42"/>
    <property type="match status" value="1"/>
</dbReference>
<dbReference type="PANTHER" id="PTHR36530:SF1">
    <property type="entry name" value="AMOEBIASIN-1"/>
    <property type="match status" value="1"/>
</dbReference>
<dbReference type="AlphaFoldDB" id="A0A5N0E994"/>
<feature type="region of interest" description="Disordered" evidence="3">
    <location>
        <begin position="51"/>
        <end position="71"/>
    </location>
</feature>
<protein>
    <submittedName>
        <fullName evidence="5">Protease inhibitor I42 family protein</fullName>
    </submittedName>
</protein>
<reference evidence="5 6" key="1">
    <citation type="submission" date="2019-09" db="EMBL/GenBank/DDBJ databases">
        <authorList>
            <person name="Wang X."/>
        </authorList>
    </citation>
    <scope>NUCLEOTIDE SEQUENCE [LARGE SCALE GENOMIC DNA]</scope>
    <source>
        <strain evidence="5 6">CICC 11023</strain>
    </source>
</reference>
<organism evidence="5 6">
    <name type="scientific">Nocardia colli</name>
    <dbReference type="NCBI Taxonomy" id="2545717"/>
    <lineage>
        <taxon>Bacteria</taxon>
        <taxon>Bacillati</taxon>
        <taxon>Actinomycetota</taxon>
        <taxon>Actinomycetes</taxon>
        <taxon>Mycobacteriales</taxon>
        <taxon>Nocardiaceae</taxon>
        <taxon>Nocardia</taxon>
    </lineage>
</organism>
<evidence type="ECO:0000259" key="4">
    <source>
        <dbReference type="Pfam" id="PF09394"/>
    </source>
</evidence>
<dbReference type="Gene3D" id="2.60.40.2020">
    <property type="match status" value="1"/>
</dbReference>
<dbReference type="Proteomes" id="UP000323876">
    <property type="component" value="Unassembled WGS sequence"/>
</dbReference>
<feature type="domain" description="Proteinase inhibitor I42 chagasin" evidence="4">
    <location>
        <begin position="84"/>
        <end position="174"/>
    </location>
</feature>
<evidence type="ECO:0000313" key="5">
    <source>
        <dbReference type="EMBL" id="KAA8885019.1"/>
    </source>
</evidence>
<evidence type="ECO:0000256" key="2">
    <source>
        <dbReference type="ARBA" id="ARBA00022704"/>
    </source>
</evidence>
<keyword evidence="2" id="KW-0789">Thiol protease inhibitor</keyword>
<accession>A0A5N0E994</accession>
<keyword evidence="1" id="KW-0646">Protease inhibitor</keyword>
<dbReference type="GO" id="GO:0004869">
    <property type="term" value="F:cysteine-type endopeptidase inhibitor activity"/>
    <property type="evidence" value="ECO:0007669"/>
    <property type="project" value="UniProtKB-KW"/>
</dbReference>
<keyword evidence="6" id="KW-1185">Reference proteome</keyword>
<dbReference type="EMBL" id="VXLC01000016">
    <property type="protein sequence ID" value="KAA8885019.1"/>
    <property type="molecule type" value="Genomic_DNA"/>
</dbReference>
<evidence type="ECO:0000256" key="3">
    <source>
        <dbReference type="SAM" id="MobiDB-lite"/>
    </source>
</evidence>
<comment type="caution">
    <text evidence="5">The sequence shown here is derived from an EMBL/GenBank/DDBJ whole genome shotgun (WGS) entry which is preliminary data.</text>
</comment>
<feature type="compositionally biased region" description="Low complexity" evidence="3">
    <location>
        <begin position="51"/>
        <end position="70"/>
    </location>
</feature>
<dbReference type="PANTHER" id="PTHR36530">
    <property type="entry name" value="INHIBITOR OF CYSTEINE PEPTIDASE"/>
    <property type="match status" value="1"/>
</dbReference>
<gene>
    <name evidence="5" type="ORF">F3087_29660</name>
</gene>
<dbReference type="InterPro" id="IPR018990">
    <property type="entry name" value="Prot_inh_I42_chagasin"/>
</dbReference>
<sequence>MRRCRWPSSSVAVGRLARTRIVGAKSEGALRKSLLVLLLGLAVVGCGKNDSTDSGASSSAAPTSAPGPAAVTATEADNGQERKLALGQSLVVTLPANPSTGYMWQITELDANLLQAQGDPGFKPDPNVPVAPGSGGGSVWTFVGKAAGVTKLSMDYLRPWEQGIEPAQTFSMTIKVE</sequence>
<dbReference type="OrthoDB" id="4550788at2"/>
<evidence type="ECO:0000256" key="1">
    <source>
        <dbReference type="ARBA" id="ARBA00022690"/>
    </source>
</evidence>